<dbReference type="PATRIC" id="fig|1641875.4.peg.1078"/>
<comment type="caution">
    <text evidence="2">The sequence shown here is derived from an EMBL/GenBank/DDBJ whole genome shotgun (WGS) entry which is preliminary data.</text>
</comment>
<accession>A0A0T5NS96</accession>
<reference evidence="2 3" key="1">
    <citation type="submission" date="2015-04" db="EMBL/GenBank/DDBJ databases">
        <title>The draft genome sequence of Roseovarius sp.R12b.</title>
        <authorList>
            <person name="Li G."/>
            <person name="Lai Q."/>
            <person name="Shao Z."/>
            <person name="Yan P."/>
        </authorList>
    </citation>
    <scope>NUCLEOTIDE SEQUENCE [LARGE SCALE GENOMIC DNA]</scope>
    <source>
        <strain evidence="2 3">R12B</strain>
    </source>
</reference>
<dbReference type="EMBL" id="LAXJ01000019">
    <property type="protein sequence ID" value="KRS11503.1"/>
    <property type="molecule type" value="Genomic_DNA"/>
</dbReference>
<evidence type="ECO:0000256" key="1">
    <source>
        <dbReference type="SAM" id="Phobius"/>
    </source>
</evidence>
<dbReference type="Proteomes" id="UP000051295">
    <property type="component" value="Unassembled WGS sequence"/>
</dbReference>
<gene>
    <name evidence="2" type="ORF">XM53_16305</name>
</gene>
<evidence type="ECO:0000313" key="3">
    <source>
        <dbReference type="Proteomes" id="UP000051295"/>
    </source>
</evidence>
<protein>
    <submittedName>
        <fullName evidence="2">Type IV pilin protein pilA</fullName>
    </submittedName>
</protein>
<keyword evidence="1" id="KW-0812">Transmembrane</keyword>
<dbReference type="AlphaFoldDB" id="A0A0T5NS96"/>
<dbReference type="OrthoDB" id="5325135at2"/>
<keyword evidence="1" id="KW-1133">Transmembrane helix</keyword>
<dbReference type="Pfam" id="PF04964">
    <property type="entry name" value="Flp_Fap"/>
    <property type="match status" value="1"/>
</dbReference>
<dbReference type="STRING" id="1641875.XM53_16305"/>
<evidence type="ECO:0000313" key="2">
    <source>
        <dbReference type="EMBL" id="KRS11503.1"/>
    </source>
</evidence>
<name>A0A0T5NS96_9RHOB</name>
<dbReference type="RefSeq" id="WP_057795230.1">
    <property type="nucleotide sequence ID" value="NZ_LAXJ01000019.1"/>
</dbReference>
<keyword evidence="3" id="KW-1185">Reference proteome</keyword>
<keyword evidence="1" id="KW-0472">Membrane</keyword>
<proteinExistence type="predicted"/>
<dbReference type="InterPro" id="IPR007047">
    <property type="entry name" value="Flp_Fap"/>
</dbReference>
<sequence>MTIARTSIKTIARAFARDEDGATAIEYGLFAALVGAVIVGTIATLGGQTNTGFTTMSDELTAQGIDAPTN</sequence>
<feature type="transmembrane region" description="Helical" evidence="1">
    <location>
        <begin position="27"/>
        <end position="47"/>
    </location>
</feature>
<organism evidence="2 3">
    <name type="scientific">Roseovarius atlanticus</name>
    <dbReference type="NCBI Taxonomy" id="1641875"/>
    <lineage>
        <taxon>Bacteria</taxon>
        <taxon>Pseudomonadati</taxon>
        <taxon>Pseudomonadota</taxon>
        <taxon>Alphaproteobacteria</taxon>
        <taxon>Rhodobacterales</taxon>
        <taxon>Roseobacteraceae</taxon>
        <taxon>Roseovarius</taxon>
    </lineage>
</organism>